<gene>
    <name evidence="7" type="ORF">QO014_000074</name>
</gene>
<feature type="transmembrane region" description="Helical" evidence="5">
    <location>
        <begin position="284"/>
        <end position="303"/>
    </location>
</feature>
<feature type="transmembrane region" description="Helical" evidence="5">
    <location>
        <begin position="194"/>
        <end position="211"/>
    </location>
</feature>
<dbReference type="InterPro" id="IPR049453">
    <property type="entry name" value="Memb_transporter_dom"/>
</dbReference>
<dbReference type="EMBL" id="JAUSVO010000001">
    <property type="protein sequence ID" value="MDQ0435704.1"/>
    <property type="molecule type" value="Genomic_DNA"/>
</dbReference>
<reference evidence="7 8" key="1">
    <citation type="submission" date="2023-07" db="EMBL/GenBank/DDBJ databases">
        <title>Genomic Encyclopedia of Type Strains, Phase IV (KMG-IV): sequencing the most valuable type-strain genomes for metagenomic binning, comparative biology and taxonomic classification.</title>
        <authorList>
            <person name="Goeker M."/>
        </authorList>
    </citation>
    <scope>NUCLEOTIDE SEQUENCE [LARGE SCALE GENOMIC DNA]</scope>
    <source>
        <strain evidence="7 8">B6-8</strain>
    </source>
</reference>
<proteinExistence type="predicted"/>
<feature type="transmembrane region" description="Helical" evidence="5">
    <location>
        <begin position="323"/>
        <end position="339"/>
    </location>
</feature>
<keyword evidence="3 5" id="KW-1133">Transmembrane helix</keyword>
<feature type="transmembrane region" description="Helical" evidence="5">
    <location>
        <begin position="82"/>
        <end position="115"/>
    </location>
</feature>
<evidence type="ECO:0000256" key="1">
    <source>
        <dbReference type="ARBA" id="ARBA00004141"/>
    </source>
</evidence>
<dbReference type="RefSeq" id="WP_266346675.1">
    <property type="nucleotide sequence ID" value="NZ_JAPKNG010000001.1"/>
</dbReference>
<evidence type="ECO:0000313" key="7">
    <source>
        <dbReference type="EMBL" id="MDQ0435704.1"/>
    </source>
</evidence>
<accession>A0ABU0H2I9</accession>
<dbReference type="Pfam" id="PF13515">
    <property type="entry name" value="FUSC_2"/>
    <property type="match status" value="1"/>
</dbReference>
<evidence type="ECO:0000256" key="4">
    <source>
        <dbReference type="ARBA" id="ARBA00023136"/>
    </source>
</evidence>
<comment type="caution">
    <text evidence="7">The sequence shown here is derived from an EMBL/GenBank/DDBJ whole genome shotgun (WGS) entry which is preliminary data.</text>
</comment>
<evidence type="ECO:0000256" key="5">
    <source>
        <dbReference type="SAM" id="Phobius"/>
    </source>
</evidence>
<feature type="transmembrane region" description="Helical" evidence="5">
    <location>
        <begin position="122"/>
        <end position="139"/>
    </location>
</feature>
<comment type="subcellular location">
    <subcellularLocation>
        <location evidence="1">Membrane</location>
        <topology evidence="1">Multi-pass membrane protein</topology>
    </subcellularLocation>
</comment>
<evidence type="ECO:0000256" key="2">
    <source>
        <dbReference type="ARBA" id="ARBA00022692"/>
    </source>
</evidence>
<feature type="domain" description="Integral membrane bound transporter" evidence="6">
    <location>
        <begin position="206"/>
        <end position="329"/>
    </location>
</feature>
<feature type="transmembrane region" description="Helical" evidence="5">
    <location>
        <begin position="245"/>
        <end position="263"/>
    </location>
</feature>
<keyword evidence="8" id="KW-1185">Reference proteome</keyword>
<name>A0ABU0H2I9_9HYPH</name>
<feature type="transmembrane region" description="Helical" evidence="5">
    <location>
        <begin position="145"/>
        <end position="164"/>
    </location>
</feature>
<keyword evidence="2 5" id="KW-0812">Transmembrane</keyword>
<evidence type="ECO:0000256" key="3">
    <source>
        <dbReference type="ARBA" id="ARBA00022989"/>
    </source>
</evidence>
<sequence>MPSPEAPRSGEGAIAAQFGMDGAMAERSIRFTLTVMAPIALTMITGPQSWLLYAIVAAIVAFAGDAGGPPLARLGWMATGPAALALGLVLGSLAIGHAPFVIILSMTAGLLYGLVETAHPHLLLATRFFAFGIVLAGLVSPAIAIDYWAIAAMLLFAWALSLALDLGDRKLRPLNVPGWAEVMPSIERAVPNRWLFAASVALAIGLALVITELTGSVRPSWACLTILMVLRSEITSSVRLAIERVVGTFGGVLVAVLIGHYAEHRTLVIAMGIAAFVRWPAQQVHNALGVFCLTVFVLLMIELSTTDHAMASILLKERLTDTLIGAIAAGIGVGFYDLARSLIDKRRSKA</sequence>
<evidence type="ECO:0000313" key="8">
    <source>
        <dbReference type="Proteomes" id="UP001241603"/>
    </source>
</evidence>
<keyword evidence="4 5" id="KW-0472">Membrane</keyword>
<feature type="transmembrane region" description="Helical" evidence="5">
    <location>
        <begin position="33"/>
        <end position="62"/>
    </location>
</feature>
<dbReference type="Proteomes" id="UP001241603">
    <property type="component" value="Unassembled WGS sequence"/>
</dbReference>
<evidence type="ECO:0000259" key="6">
    <source>
        <dbReference type="Pfam" id="PF13515"/>
    </source>
</evidence>
<protein>
    <recommendedName>
        <fullName evidence="6">Integral membrane bound transporter domain-containing protein</fullName>
    </recommendedName>
</protein>
<organism evidence="7 8">
    <name type="scientific">Kaistia dalseonensis</name>
    <dbReference type="NCBI Taxonomy" id="410840"/>
    <lineage>
        <taxon>Bacteria</taxon>
        <taxon>Pseudomonadati</taxon>
        <taxon>Pseudomonadota</taxon>
        <taxon>Alphaproteobacteria</taxon>
        <taxon>Hyphomicrobiales</taxon>
        <taxon>Kaistiaceae</taxon>
        <taxon>Kaistia</taxon>
    </lineage>
</organism>